<dbReference type="RefSeq" id="WP_381537188.1">
    <property type="nucleotide sequence ID" value="NZ_JBHUGI010000024.1"/>
</dbReference>
<dbReference type="Pfam" id="PF16124">
    <property type="entry name" value="RecQ_Zn_bind"/>
    <property type="match status" value="1"/>
</dbReference>
<dbReference type="PROSITE" id="PS51194">
    <property type="entry name" value="HELICASE_CTER"/>
    <property type="match status" value="1"/>
</dbReference>
<dbReference type="Proteomes" id="UP001597218">
    <property type="component" value="Unassembled WGS sequence"/>
</dbReference>
<accession>A0ABW4SFJ2</accession>
<comment type="caution">
    <text evidence="10">The sequence shown here is derived from an EMBL/GenBank/DDBJ whole genome shotgun (WGS) entry which is preliminary data.</text>
</comment>
<organism evidence="10 11">
    <name type="scientific">Sporosarcina siberiensis</name>
    <dbReference type="NCBI Taxonomy" id="1365606"/>
    <lineage>
        <taxon>Bacteria</taxon>
        <taxon>Bacillati</taxon>
        <taxon>Bacillota</taxon>
        <taxon>Bacilli</taxon>
        <taxon>Bacillales</taxon>
        <taxon>Caryophanaceae</taxon>
        <taxon>Sporosarcina</taxon>
    </lineage>
</organism>
<name>A0ABW4SFJ2_9BACL</name>
<evidence type="ECO:0000259" key="9">
    <source>
        <dbReference type="PROSITE" id="PS51194"/>
    </source>
</evidence>
<dbReference type="InterPro" id="IPR014001">
    <property type="entry name" value="Helicase_ATP-bd"/>
</dbReference>
<keyword evidence="1" id="KW-0547">Nucleotide-binding</keyword>
<dbReference type="NCBIfam" id="TIGR00614">
    <property type="entry name" value="recQ_fam"/>
    <property type="match status" value="1"/>
</dbReference>
<feature type="domain" description="Helicase ATP-binding" evidence="8">
    <location>
        <begin position="33"/>
        <end position="200"/>
    </location>
</feature>
<dbReference type="GO" id="GO:0003678">
    <property type="term" value="F:DNA helicase activity"/>
    <property type="evidence" value="ECO:0007669"/>
    <property type="project" value="UniProtKB-EC"/>
</dbReference>
<keyword evidence="5" id="KW-0238">DNA-binding</keyword>
<keyword evidence="3 10" id="KW-0347">Helicase</keyword>
<dbReference type="Pfam" id="PF00271">
    <property type="entry name" value="Helicase_C"/>
    <property type="match status" value="1"/>
</dbReference>
<dbReference type="PANTHER" id="PTHR13710:SF84">
    <property type="entry name" value="ATP-DEPENDENT DNA HELICASE RECS-RELATED"/>
    <property type="match status" value="1"/>
</dbReference>
<dbReference type="InterPro" id="IPR001650">
    <property type="entry name" value="Helicase_C-like"/>
</dbReference>
<dbReference type="InterPro" id="IPR032284">
    <property type="entry name" value="RecQ_Zn-bd"/>
</dbReference>
<dbReference type="InterPro" id="IPR011545">
    <property type="entry name" value="DEAD/DEAH_box_helicase_dom"/>
</dbReference>
<dbReference type="CDD" id="cd17920">
    <property type="entry name" value="DEXHc_RecQ"/>
    <property type="match status" value="1"/>
</dbReference>
<protein>
    <recommendedName>
        <fullName evidence="6">ATP-dependent DNA helicase RecQ</fullName>
    </recommendedName>
    <alternativeName>
        <fullName evidence="7">DNA 3'-5' helicase RecQ</fullName>
    </alternativeName>
</protein>
<keyword evidence="11" id="KW-1185">Reference proteome</keyword>
<evidence type="ECO:0000313" key="10">
    <source>
        <dbReference type="EMBL" id="MFD1928119.1"/>
    </source>
</evidence>
<feature type="domain" description="Helicase C-terminal" evidence="9">
    <location>
        <begin position="224"/>
        <end position="374"/>
    </location>
</feature>
<dbReference type="PANTHER" id="PTHR13710">
    <property type="entry name" value="DNA HELICASE RECQ FAMILY MEMBER"/>
    <property type="match status" value="1"/>
</dbReference>
<evidence type="ECO:0000256" key="6">
    <source>
        <dbReference type="ARBA" id="ARBA00044535"/>
    </source>
</evidence>
<dbReference type="SMART" id="SM00487">
    <property type="entry name" value="DEXDc"/>
    <property type="match status" value="1"/>
</dbReference>
<evidence type="ECO:0000256" key="7">
    <source>
        <dbReference type="ARBA" id="ARBA00044550"/>
    </source>
</evidence>
<dbReference type="EMBL" id="JBHUGI010000024">
    <property type="protein sequence ID" value="MFD1928119.1"/>
    <property type="molecule type" value="Genomic_DNA"/>
</dbReference>
<evidence type="ECO:0000259" key="8">
    <source>
        <dbReference type="PROSITE" id="PS51192"/>
    </source>
</evidence>
<evidence type="ECO:0000256" key="2">
    <source>
        <dbReference type="ARBA" id="ARBA00022801"/>
    </source>
</evidence>
<keyword evidence="2 10" id="KW-0378">Hydrolase</keyword>
<evidence type="ECO:0000256" key="5">
    <source>
        <dbReference type="ARBA" id="ARBA00023125"/>
    </source>
</evidence>
<evidence type="ECO:0000256" key="4">
    <source>
        <dbReference type="ARBA" id="ARBA00022840"/>
    </source>
</evidence>
<dbReference type="InterPro" id="IPR027417">
    <property type="entry name" value="P-loop_NTPase"/>
</dbReference>
<proteinExistence type="predicted"/>
<evidence type="ECO:0000256" key="3">
    <source>
        <dbReference type="ARBA" id="ARBA00022806"/>
    </source>
</evidence>
<dbReference type="InterPro" id="IPR002464">
    <property type="entry name" value="DNA/RNA_helicase_DEAH_CS"/>
</dbReference>
<dbReference type="GO" id="GO:0016787">
    <property type="term" value="F:hydrolase activity"/>
    <property type="evidence" value="ECO:0007669"/>
    <property type="project" value="UniProtKB-KW"/>
</dbReference>
<dbReference type="PROSITE" id="PS00690">
    <property type="entry name" value="DEAH_ATP_HELICASE"/>
    <property type="match status" value="1"/>
</dbReference>
<dbReference type="Pfam" id="PF00270">
    <property type="entry name" value="DEAD"/>
    <property type="match status" value="1"/>
</dbReference>
<gene>
    <name evidence="10" type="ORF">ACFSFY_08610</name>
</gene>
<dbReference type="InterPro" id="IPR004589">
    <property type="entry name" value="DNA_helicase_ATP-dep_RecQ"/>
</dbReference>
<dbReference type="PROSITE" id="PS51192">
    <property type="entry name" value="HELICASE_ATP_BIND_1"/>
    <property type="match status" value="1"/>
</dbReference>
<sequence length="490" mass="56101">MEINETNETNKIYNVLKERFGFTEFRPGQYEVIRDVISRKDTIAILPTGNGKSLCFQLPGYMSSGIVLIISPLVSLMEDQVAIMKRNGEKQVVALNSFLTFKEKNRIVKSLHVYKFIFISPEMLLQQNVMTELKKITISLLVIDEAHCISQWGFDFRPDYLRIGEFLKHINKPTILALTATANDKVIKDIKDYLDLNDSVVHKYSLDRPNISFSIIKMESQNEKTKWILDRVKQSSGSGVIYVSSRKRAESLALFLADKGLSIASYHAGMEQVDRAFVQAQFINGEVKWICATNAFGMGIHKGDIRQIIHDQFPSTIAGYIQEIGRAGRDGNLSAATLLFSPEDERKSRFIVQEDFPTEVEIKQYTNLLTSGVSNEVASEMAGISETKQRVLEYYLERLSVENTIIRLEEISLEKEQELQQMLQIIHSNICIREQVLSFFDEEVITRPTHCCSNCGITSLDWLLTAEDQYFQRKPMEWMERLHLLLGEHS</sequence>
<dbReference type="Gene3D" id="3.40.50.300">
    <property type="entry name" value="P-loop containing nucleotide triphosphate hydrolases"/>
    <property type="match status" value="2"/>
</dbReference>
<dbReference type="SMART" id="SM00490">
    <property type="entry name" value="HELICc"/>
    <property type="match status" value="1"/>
</dbReference>
<keyword evidence="4" id="KW-0067">ATP-binding</keyword>
<evidence type="ECO:0000256" key="1">
    <source>
        <dbReference type="ARBA" id="ARBA00022741"/>
    </source>
</evidence>
<reference evidence="11" key="1">
    <citation type="journal article" date="2019" name="Int. J. Syst. Evol. Microbiol.">
        <title>The Global Catalogue of Microorganisms (GCM) 10K type strain sequencing project: providing services to taxonomists for standard genome sequencing and annotation.</title>
        <authorList>
            <consortium name="The Broad Institute Genomics Platform"/>
            <consortium name="The Broad Institute Genome Sequencing Center for Infectious Disease"/>
            <person name="Wu L."/>
            <person name="Ma J."/>
        </authorList>
    </citation>
    <scope>NUCLEOTIDE SEQUENCE [LARGE SCALE GENOMIC DNA]</scope>
    <source>
        <strain evidence="11">CGMCC 4.7177</strain>
    </source>
</reference>
<evidence type="ECO:0000313" key="11">
    <source>
        <dbReference type="Proteomes" id="UP001597218"/>
    </source>
</evidence>
<dbReference type="SUPFAM" id="SSF52540">
    <property type="entry name" value="P-loop containing nucleoside triphosphate hydrolases"/>
    <property type="match status" value="1"/>
</dbReference>